<dbReference type="Proteomes" id="UP001244011">
    <property type="component" value="Unassembled WGS sequence"/>
</dbReference>
<dbReference type="GO" id="GO:0003735">
    <property type="term" value="F:structural constituent of ribosome"/>
    <property type="evidence" value="ECO:0007669"/>
    <property type="project" value="TreeGrafter"/>
</dbReference>
<dbReference type="GO" id="GO:0005763">
    <property type="term" value="C:mitochondrial small ribosomal subunit"/>
    <property type="evidence" value="ECO:0007669"/>
    <property type="project" value="TreeGrafter"/>
</dbReference>
<dbReference type="InterPro" id="IPR021036">
    <property type="entry name" value="Ribosomal_mS45"/>
</dbReference>
<sequence length="324" mass="36843">MHIPTMPPRIPSQSIGAAIEAASCQSLRAPSRPWHATQQANSFSTTACCEVTRHQRSMRSWMKRFGSQYKTNRGRPNYLGGKDQPFPENASFRSQSVLSEESREEIWRRVIVNGEAIKTVSATFGVDMRRVAAVVRLKEVEKSWISQGKSLALPYARAVMGMLPQANVQEGSSHEPINEIHVHSLTMQQLFLPTSESRHFTREDAAKAFGDKMLPADKRVPHPELIQLEKDILGGKKQGEARKLFVQSAMASESALAQREQWRREKEEKRKTKVDSGRFEFRFEDINVDDAGKDGRSRKGTGWRYGVPYYDRRRGEVKIPTKVE</sequence>
<evidence type="ECO:0000313" key="2">
    <source>
        <dbReference type="Proteomes" id="UP001244011"/>
    </source>
</evidence>
<dbReference type="GO" id="GO:0032543">
    <property type="term" value="P:mitochondrial translation"/>
    <property type="evidence" value="ECO:0007669"/>
    <property type="project" value="TreeGrafter"/>
</dbReference>
<accession>A0AAJ0C2K5</accession>
<dbReference type="Pfam" id="PF12298">
    <property type="entry name" value="Bot1p"/>
    <property type="match status" value="1"/>
</dbReference>
<dbReference type="PANTHER" id="PTHR28158">
    <property type="entry name" value="37S RIBOSOMAL PROTEIN S35, MITOCHONDRIAL"/>
    <property type="match status" value="1"/>
</dbReference>
<dbReference type="RefSeq" id="XP_060285211.1">
    <property type="nucleotide sequence ID" value="XM_060427539.1"/>
</dbReference>
<reference evidence="1" key="1">
    <citation type="submission" date="2023-06" db="EMBL/GenBank/DDBJ databases">
        <title>Genome-scale phylogeny and comparative genomics of the fungal order Sordariales.</title>
        <authorList>
            <consortium name="Lawrence Berkeley National Laboratory"/>
            <person name="Hensen N."/>
            <person name="Bonometti L."/>
            <person name="Westerberg I."/>
            <person name="Brannstrom I.O."/>
            <person name="Guillou S."/>
            <person name="Cros-Aarteil S."/>
            <person name="Calhoun S."/>
            <person name="Haridas S."/>
            <person name="Kuo A."/>
            <person name="Mondo S."/>
            <person name="Pangilinan J."/>
            <person name="Riley R."/>
            <person name="Labutti K."/>
            <person name="Andreopoulos B."/>
            <person name="Lipzen A."/>
            <person name="Chen C."/>
            <person name="Yanf M."/>
            <person name="Daum C."/>
            <person name="Ng V."/>
            <person name="Clum A."/>
            <person name="Steindorff A."/>
            <person name="Ohm R."/>
            <person name="Martin F."/>
            <person name="Silar P."/>
            <person name="Natvig D."/>
            <person name="Lalanne C."/>
            <person name="Gautier V."/>
            <person name="Ament-Velasquez S.L."/>
            <person name="Kruys A."/>
            <person name="Hutchinson M.I."/>
            <person name="Powell A.J."/>
            <person name="Barry K."/>
            <person name="Miller A.N."/>
            <person name="Grigoriev I.V."/>
            <person name="Debuchy R."/>
            <person name="Gladieux P."/>
            <person name="Thoren M.H."/>
            <person name="Johannesson H."/>
        </authorList>
    </citation>
    <scope>NUCLEOTIDE SEQUENCE</scope>
    <source>
        <strain evidence="1">8032-3</strain>
    </source>
</reference>
<name>A0AAJ0C2K5_9PEZI</name>
<gene>
    <name evidence="1" type="ORF">QBC33DRAFT_534445</name>
</gene>
<keyword evidence="2" id="KW-1185">Reference proteome</keyword>
<comment type="caution">
    <text evidence="1">The sequence shown here is derived from an EMBL/GenBank/DDBJ whole genome shotgun (WGS) entry which is preliminary data.</text>
</comment>
<dbReference type="EMBL" id="MU839004">
    <property type="protein sequence ID" value="KAK1768998.1"/>
    <property type="molecule type" value="Genomic_DNA"/>
</dbReference>
<dbReference type="PANTHER" id="PTHR28158:SF1">
    <property type="entry name" value="SMALL RIBOSOMAL SUBUNIT PROTEIN MS45"/>
    <property type="match status" value="1"/>
</dbReference>
<organism evidence="1 2">
    <name type="scientific">Phialemonium atrogriseum</name>
    <dbReference type="NCBI Taxonomy" id="1093897"/>
    <lineage>
        <taxon>Eukaryota</taxon>
        <taxon>Fungi</taxon>
        <taxon>Dikarya</taxon>
        <taxon>Ascomycota</taxon>
        <taxon>Pezizomycotina</taxon>
        <taxon>Sordariomycetes</taxon>
        <taxon>Sordariomycetidae</taxon>
        <taxon>Cephalothecales</taxon>
        <taxon>Cephalothecaceae</taxon>
        <taxon>Phialemonium</taxon>
    </lineage>
</organism>
<proteinExistence type="predicted"/>
<dbReference type="AlphaFoldDB" id="A0AAJ0C2K5"/>
<dbReference type="GeneID" id="85310726"/>
<evidence type="ECO:0000313" key="1">
    <source>
        <dbReference type="EMBL" id="KAK1768998.1"/>
    </source>
</evidence>
<protein>
    <submittedName>
        <fullName evidence="1">Eukaryotic mitochondrial regulator protein-domain-containing protein</fullName>
    </submittedName>
</protein>